<evidence type="ECO:0000313" key="1">
    <source>
        <dbReference type="EMBL" id="KAF0909793.1"/>
    </source>
</evidence>
<comment type="caution">
    <text evidence="1">The sequence shown here is derived from an EMBL/GenBank/DDBJ whole genome shotgun (WGS) entry which is preliminary data.</text>
</comment>
<dbReference type="EMBL" id="SPHZ02000006">
    <property type="protein sequence ID" value="KAF0909793.1"/>
    <property type="molecule type" value="Genomic_DNA"/>
</dbReference>
<proteinExistence type="predicted"/>
<gene>
    <name evidence="1" type="ORF">E2562_000114</name>
</gene>
<keyword evidence="2" id="KW-1185">Reference proteome</keyword>
<protein>
    <submittedName>
        <fullName evidence="1">Uncharacterized protein</fullName>
    </submittedName>
</protein>
<sequence>MASATTAVKAVRRVLTSERGGTGCCGGGVRRAVWIDPQRRRRRRGWNAAAQEALGRKAYDGEEACAGEGCAGAGEEACAGAGAPGIDWCGGGVRRGRGSIVVEEACAGAGEGCAVEVSIVV</sequence>
<dbReference type="Proteomes" id="UP000479710">
    <property type="component" value="Unassembled WGS sequence"/>
</dbReference>
<reference evidence="1 2" key="1">
    <citation type="submission" date="2019-11" db="EMBL/GenBank/DDBJ databases">
        <title>Whole genome sequence of Oryza granulata.</title>
        <authorList>
            <person name="Li W."/>
        </authorList>
    </citation>
    <scope>NUCLEOTIDE SEQUENCE [LARGE SCALE GENOMIC DNA]</scope>
    <source>
        <strain evidence="2">cv. Menghai</strain>
        <tissue evidence="1">Leaf</tissue>
    </source>
</reference>
<accession>A0A6G1DDK1</accession>
<evidence type="ECO:0000313" key="2">
    <source>
        <dbReference type="Proteomes" id="UP000479710"/>
    </source>
</evidence>
<name>A0A6G1DDK1_9ORYZ</name>
<dbReference type="AlphaFoldDB" id="A0A6G1DDK1"/>
<organism evidence="1 2">
    <name type="scientific">Oryza meyeriana var. granulata</name>
    <dbReference type="NCBI Taxonomy" id="110450"/>
    <lineage>
        <taxon>Eukaryota</taxon>
        <taxon>Viridiplantae</taxon>
        <taxon>Streptophyta</taxon>
        <taxon>Embryophyta</taxon>
        <taxon>Tracheophyta</taxon>
        <taxon>Spermatophyta</taxon>
        <taxon>Magnoliopsida</taxon>
        <taxon>Liliopsida</taxon>
        <taxon>Poales</taxon>
        <taxon>Poaceae</taxon>
        <taxon>BOP clade</taxon>
        <taxon>Oryzoideae</taxon>
        <taxon>Oryzeae</taxon>
        <taxon>Oryzinae</taxon>
        <taxon>Oryza</taxon>
        <taxon>Oryza meyeriana</taxon>
    </lineage>
</organism>